<evidence type="ECO:0000256" key="7">
    <source>
        <dbReference type="ARBA" id="ARBA00048954"/>
    </source>
</evidence>
<proteinExistence type="inferred from homology"/>
<sequence length="637" mass="70114">MIDVEAVLAPDGLLSQALPGFSWRRQQQEMAEAVASCIELGGRLIAEAGTGTGKTFAYLVPALLSGAKVIISTGTKNLQDQLFIKDLPLLREAMASPASVALLKGRANYLCLHRMENALQDTRGQRREVARHLRQVQNWSFSTRSGDIAELSNLPEDSQVWPLITSTGDNCLGSECPSFSKCHLVEARKRAQEADIVVINHHLLCADFSIKDEGFGELLPSADAYIIDEAHQLPDVASSFFGISVGTRQFLDLARDSRVEYVREAGDLPRILEQIDHLEKAARDFRLAFGNDGQRGAWEEVADNADVLNALDYLRKELEGLHGLLKSIEGRGKGLDSCMSRALVLMGELAQIISPENADEQVRWFEVHSQSVRLHSTPLDVAGLFQGQMDCHPAAWIFTSATLAVGESFTHFQQQLGLTKAETACWGSPFDYQEQALWFVPKGLPQPSAPEYTEKVMELALPLLEASGGRAFLLFTSYRALNLAADWLQDRLDYPLLVQGSAPKAELLRRFTVQGNAVLLGTSSFWEGVDVRGDALSLVIIDKLPFASPGDPVLKARLDAMRKAGGNPFMEYQVPQAAIALKQGAGRLIRDVTDKGVLVLCDPRMLRKGYGHTFLDAMPPFARTRELSDALEFLRSI</sequence>
<dbReference type="EC" id="5.6.2.3" evidence="6"/>
<feature type="domain" description="Helicase ATP-binding" evidence="8">
    <location>
        <begin position="13"/>
        <end position="284"/>
    </location>
</feature>
<evidence type="ECO:0000313" key="9">
    <source>
        <dbReference type="EMBL" id="BAO44996.1"/>
    </source>
</evidence>
<dbReference type="Pfam" id="PF13307">
    <property type="entry name" value="Helicase_C_2"/>
    <property type="match status" value="1"/>
</dbReference>
<dbReference type="GO" id="GO:0003676">
    <property type="term" value="F:nucleic acid binding"/>
    <property type="evidence" value="ECO:0007669"/>
    <property type="project" value="InterPro"/>
</dbReference>
<comment type="cofactor">
    <cofactor evidence="1">
        <name>[4Fe-4S] cluster</name>
        <dbReference type="ChEBI" id="CHEBI:49883"/>
    </cofactor>
</comment>
<keyword evidence="3" id="KW-0378">Hydrolase</keyword>
<dbReference type="KEGG" id="tbn:TBH_C2084"/>
<evidence type="ECO:0000259" key="8">
    <source>
        <dbReference type="PROSITE" id="PS51193"/>
    </source>
</evidence>
<evidence type="ECO:0000256" key="1">
    <source>
        <dbReference type="ARBA" id="ARBA00001966"/>
    </source>
</evidence>
<dbReference type="OrthoDB" id="9805194at2"/>
<dbReference type="PANTHER" id="PTHR11472">
    <property type="entry name" value="DNA REPAIR DEAD HELICASE RAD3/XP-D SUBFAMILY MEMBER"/>
    <property type="match status" value="1"/>
</dbReference>
<protein>
    <recommendedName>
        <fullName evidence="6">DNA 5'-3' helicase</fullName>
        <ecNumber evidence="6">5.6.2.3</ecNumber>
    </recommendedName>
</protein>
<dbReference type="InterPro" id="IPR014001">
    <property type="entry name" value="Helicase_ATP-bd"/>
</dbReference>
<evidence type="ECO:0000256" key="6">
    <source>
        <dbReference type="ARBA" id="ARBA00044969"/>
    </source>
</evidence>
<dbReference type="InterPro" id="IPR014013">
    <property type="entry name" value="Helic_SF1/SF2_ATP-bd_DinG/Rad3"/>
</dbReference>
<organism evidence="9 10">
    <name type="scientific">Thiolapillus brandeum</name>
    <dbReference type="NCBI Taxonomy" id="1076588"/>
    <lineage>
        <taxon>Bacteria</taxon>
        <taxon>Pseudomonadati</taxon>
        <taxon>Pseudomonadota</taxon>
        <taxon>Gammaproteobacteria</taxon>
        <taxon>Chromatiales</taxon>
        <taxon>Sedimenticolaceae</taxon>
        <taxon>Thiolapillus</taxon>
    </lineage>
</organism>
<comment type="similarity">
    <text evidence="5">Belongs to the helicase family. DinG subfamily.</text>
</comment>
<evidence type="ECO:0000313" key="10">
    <source>
        <dbReference type="Proteomes" id="UP000031631"/>
    </source>
</evidence>
<dbReference type="Pfam" id="PF00270">
    <property type="entry name" value="DEAD"/>
    <property type="match status" value="1"/>
</dbReference>
<keyword evidence="2" id="KW-0547">Nucleotide-binding</keyword>
<comment type="catalytic activity">
    <reaction evidence="7">
        <text>ATP + H2O = ADP + phosphate + H(+)</text>
        <dbReference type="Rhea" id="RHEA:13065"/>
        <dbReference type="ChEBI" id="CHEBI:15377"/>
        <dbReference type="ChEBI" id="CHEBI:15378"/>
        <dbReference type="ChEBI" id="CHEBI:30616"/>
        <dbReference type="ChEBI" id="CHEBI:43474"/>
        <dbReference type="ChEBI" id="CHEBI:456216"/>
        <dbReference type="EC" id="5.6.2.3"/>
    </reaction>
</comment>
<dbReference type="SMART" id="SM00491">
    <property type="entry name" value="HELICc2"/>
    <property type="match status" value="1"/>
</dbReference>
<keyword evidence="9" id="KW-0347">Helicase</keyword>
<keyword evidence="10" id="KW-1185">Reference proteome</keyword>
<dbReference type="InterPro" id="IPR011545">
    <property type="entry name" value="DEAD/DEAH_box_helicase_dom"/>
</dbReference>
<dbReference type="GO" id="GO:0016818">
    <property type="term" value="F:hydrolase activity, acting on acid anhydrides, in phosphorus-containing anhydrides"/>
    <property type="evidence" value="ECO:0007669"/>
    <property type="project" value="InterPro"/>
</dbReference>
<evidence type="ECO:0000256" key="3">
    <source>
        <dbReference type="ARBA" id="ARBA00022801"/>
    </source>
</evidence>
<dbReference type="Proteomes" id="UP000031631">
    <property type="component" value="Chromosome"/>
</dbReference>
<dbReference type="InterPro" id="IPR027417">
    <property type="entry name" value="P-loop_NTPase"/>
</dbReference>
<evidence type="ECO:0000256" key="4">
    <source>
        <dbReference type="ARBA" id="ARBA00022840"/>
    </source>
</evidence>
<dbReference type="EMBL" id="AP012273">
    <property type="protein sequence ID" value="BAO44996.1"/>
    <property type="molecule type" value="Genomic_DNA"/>
</dbReference>
<dbReference type="PANTHER" id="PTHR11472:SF34">
    <property type="entry name" value="REGULATOR OF TELOMERE ELONGATION HELICASE 1"/>
    <property type="match status" value="1"/>
</dbReference>
<dbReference type="AlphaFoldDB" id="A0A7U6GJV9"/>
<dbReference type="GO" id="GO:0005524">
    <property type="term" value="F:ATP binding"/>
    <property type="evidence" value="ECO:0007669"/>
    <property type="project" value="UniProtKB-KW"/>
</dbReference>
<accession>A0A7U6GJV9</accession>
<name>A0A7U6GJV9_9GAMM</name>
<dbReference type="SMART" id="SM00487">
    <property type="entry name" value="DEXDc"/>
    <property type="match status" value="1"/>
</dbReference>
<reference evidence="9 10" key="1">
    <citation type="journal article" date="2014" name="PLoS ONE">
        <title>Physiological and genomic features of a novel sulfur-oxidizing gammaproteobacterium belonging to a previously uncultivated symbiotic lineage isolated from a hydrothermal vent.</title>
        <authorList>
            <person name="Nunoura T."/>
            <person name="Takaki Y."/>
            <person name="Kazama H."/>
            <person name="Kakuta J."/>
            <person name="Shimamura S."/>
            <person name="Makita H."/>
            <person name="Hirai M."/>
            <person name="Miyazaki M."/>
            <person name="Takai K."/>
        </authorList>
    </citation>
    <scope>NUCLEOTIDE SEQUENCE [LARGE SCALE GENOMIC DNA]</scope>
    <source>
        <strain evidence="9 10">Hiromi1</strain>
    </source>
</reference>
<gene>
    <name evidence="9" type="ORF">TBH_C2084</name>
</gene>
<dbReference type="InterPro" id="IPR006555">
    <property type="entry name" value="ATP-dep_Helicase_C"/>
</dbReference>
<dbReference type="SUPFAM" id="SSF52540">
    <property type="entry name" value="P-loop containing nucleoside triphosphate hydrolases"/>
    <property type="match status" value="2"/>
</dbReference>
<evidence type="ECO:0000256" key="2">
    <source>
        <dbReference type="ARBA" id="ARBA00022741"/>
    </source>
</evidence>
<dbReference type="RefSeq" id="WP_041068273.1">
    <property type="nucleotide sequence ID" value="NZ_AP012273.1"/>
</dbReference>
<dbReference type="Gene3D" id="3.40.50.300">
    <property type="entry name" value="P-loop containing nucleotide triphosphate hydrolases"/>
    <property type="match status" value="2"/>
</dbReference>
<keyword evidence="4" id="KW-0067">ATP-binding</keyword>
<dbReference type="GO" id="GO:0043139">
    <property type="term" value="F:5'-3' DNA helicase activity"/>
    <property type="evidence" value="ECO:0007669"/>
    <property type="project" value="UniProtKB-EC"/>
</dbReference>
<evidence type="ECO:0000256" key="5">
    <source>
        <dbReference type="ARBA" id="ARBA00038058"/>
    </source>
</evidence>
<dbReference type="GO" id="GO:0006281">
    <property type="term" value="P:DNA repair"/>
    <property type="evidence" value="ECO:0007669"/>
    <property type="project" value="TreeGrafter"/>
</dbReference>
<dbReference type="InterPro" id="IPR045028">
    <property type="entry name" value="DinG/Rad3-like"/>
</dbReference>
<dbReference type="PROSITE" id="PS51193">
    <property type="entry name" value="HELICASE_ATP_BIND_2"/>
    <property type="match status" value="1"/>
</dbReference>